<protein>
    <submittedName>
        <fullName evidence="1">Uncharacterized protein</fullName>
    </submittedName>
</protein>
<evidence type="ECO:0000313" key="1">
    <source>
        <dbReference type="EMBL" id="GLF97281.1"/>
    </source>
</evidence>
<gene>
    <name evidence="1" type="ORF">SYYSPA8_23310</name>
</gene>
<name>A0ABQ5P4U0_9ACTN</name>
<comment type="caution">
    <text evidence="1">The sequence shown here is derived from an EMBL/GenBank/DDBJ whole genome shotgun (WGS) entry which is preliminary data.</text>
</comment>
<accession>A0ABQ5P4U0</accession>
<proteinExistence type="predicted"/>
<organism evidence="1 2">
    <name type="scientific">Streptomyces yaizuensis</name>
    <dbReference type="NCBI Taxonomy" id="2989713"/>
    <lineage>
        <taxon>Bacteria</taxon>
        <taxon>Bacillati</taxon>
        <taxon>Actinomycetota</taxon>
        <taxon>Actinomycetes</taxon>
        <taxon>Kitasatosporales</taxon>
        <taxon>Streptomycetaceae</taxon>
        <taxon>Streptomyces</taxon>
    </lineage>
</organism>
<dbReference type="Proteomes" id="UP001291653">
    <property type="component" value="Unassembled WGS sequence"/>
</dbReference>
<evidence type="ECO:0000313" key="2">
    <source>
        <dbReference type="Proteomes" id="UP001291653"/>
    </source>
</evidence>
<keyword evidence="2" id="KW-1185">Reference proteome</keyword>
<sequence length="98" mass="10609">MRSWHFVLHTQDPFTPEQSDLIDGLDSFADGFLGPESGPGYAKFVCYFPAPSLLDAMNQALERVAEVPGVLIRGIELTPCSFEHNGMATAATVPWPAG</sequence>
<reference evidence="1 2" key="1">
    <citation type="submission" date="2022-10" db="EMBL/GenBank/DDBJ databases">
        <title>Draft genome sequence of Streptomyces sp. YSPA8.</title>
        <authorList>
            <person name="Moriuchi R."/>
            <person name="Dohra H."/>
            <person name="Yamamura H."/>
            <person name="Kodani S."/>
        </authorList>
    </citation>
    <scope>NUCLEOTIDE SEQUENCE [LARGE SCALE GENOMIC DNA]</scope>
    <source>
        <strain evidence="1 2">YSPA8</strain>
    </source>
</reference>
<dbReference type="RefSeq" id="WP_323449288.1">
    <property type="nucleotide sequence ID" value="NZ_BSBI01000010.1"/>
</dbReference>
<dbReference type="EMBL" id="BSBI01000010">
    <property type="protein sequence ID" value="GLF97281.1"/>
    <property type="molecule type" value="Genomic_DNA"/>
</dbReference>